<dbReference type="AlphaFoldDB" id="A0A9W6TWF9"/>
<feature type="domain" description="Carrier" evidence="2">
    <location>
        <begin position="701"/>
        <end position="745"/>
    </location>
</feature>
<dbReference type="OrthoDB" id="408177at2759"/>
<dbReference type="InterPro" id="IPR000873">
    <property type="entry name" value="AMP-dep_synth/lig_dom"/>
</dbReference>
<dbReference type="PANTHER" id="PTHR44394:SF1">
    <property type="entry name" value="BETA-ALANINE-ACTIVATING ENZYME"/>
    <property type="match status" value="1"/>
</dbReference>
<dbReference type="InterPro" id="IPR018391">
    <property type="entry name" value="PQQ_b-propeller_rpt"/>
</dbReference>
<dbReference type="SUPFAM" id="SSF50998">
    <property type="entry name" value="Quinoprotein alcohol dehydrogenase-like"/>
    <property type="match status" value="1"/>
</dbReference>
<dbReference type="Proteomes" id="UP001165083">
    <property type="component" value="Unassembled WGS sequence"/>
</dbReference>
<dbReference type="Pfam" id="PF00501">
    <property type="entry name" value="AMP-binding"/>
    <property type="match status" value="1"/>
</dbReference>
<dbReference type="Gene3D" id="3.40.50.12780">
    <property type="entry name" value="N-terminal domain of ligase-like"/>
    <property type="match status" value="1"/>
</dbReference>
<feature type="domain" description="AMP-dependent synthetase/ligase" evidence="1">
    <location>
        <begin position="41"/>
        <end position="371"/>
    </location>
</feature>
<dbReference type="SMART" id="SM00564">
    <property type="entry name" value="PQQ"/>
    <property type="match status" value="5"/>
</dbReference>
<feature type="domain" description="Pyrrolo-quinoline quinone repeat" evidence="3">
    <location>
        <begin position="865"/>
        <end position="1236"/>
    </location>
</feature>
<name>A0A9W6TWF9_9STRA</name>
<gene>
    <name evidence="4" type="ORF">Plil01_000864500</name>
</gene>
<evidence type="ECO:0000313" key="5">
    <source>
        <dbReference type="Proteomes" id="UP001165083"/>
    </source>
</evidence>
<dbReference type="InterPro" id="IPR020845">
    <property type="entry name" value="AMP-binding_CS"/>
</dbReference>
<dbReference type="SUPFAM" id="SSF56801">
    <property type="entry name" value="Acetyl-CoA synthetase-like"/>
    <property type="match status" value="1"/>
</dbReference>
<dbReference type="InterPro" id="IPR042099">
    <property type="entry name" value="ANL_N_sf"/>
</dbReference>
<dbReference type="InterPro" id="IPR009081">
    <property type="entry name" value="PP-bd_ACP"/>
</dbReference>
<dbReference type="InterPro" id="IPR011047">
    <property type="entry name" value="Quinoprotein_ADH-like_sf"/>
</dbReference>
<dbReference type="InterPro" id="IPR036736">
    <property type="entry name" value="ACP-like_sf"/>
</dbReference>
<evidence type="ECO:0000259" key="1">
    <source>
        <dbReference type="Pfam" id="PF00501"/>
    </source>
</evidence>
<comment type="caution">
    <text evidence="4">The sequence shown here is derived from an EMBL/GenBank/DDBJ whole genome shotgun (WGS) entry which is preliminary data.</text>
</comment>
<dbReference type="InterPro" id="IPR015943">
    <property type="entry name" value="WD40/YVTN_repeat-like_dom_sf"/>
</dbReference>
<dbReference type="PANTHER" id="PTHR44394">
    <property type="entry name" value="BETA-ALANINE-ACTIVATING ENZYME"/>
    <property type="match status" value="1"/>
</dbReference>
<proteinExistence type="predicted"/>
<dbReference type="Pfam" id="PF00550">
    <property type="entry name" value="PP-binding"/>
    <property type="match status" value="1"/>
</dbReference>
<organism evidence="4 5">
    <name type="scientific">Phytophthora lilii</name>
    <dbReference type="NCBI Taxonomy" id="2077276"/>
    <lineage>
        <taxon>Eukaryota</taxon>
        <taxon>Sar</taxon>
        <taxon>Stramenopiles</taxon>
        <taxon>Oomycota</taxon>
        <taxon>Peronosporomycetes</taxon>
        <taxon>Peronosporales</taxon>
        <taxon>Peronosporaceae</taxon>
        <taxon>Phytophthora</taxon>
    </lineage>
</organism>
<sequence length="1248" mass="137976">MTMMCQCLRSFWAEHGEGHEVALVQSFPAGIEALEVTGERTRAEVTYKQVHQWQQQLRRVLGTSAGPKVVAINLEPFSIEETAMMLLVAEQQQWIYVPVDVELPLARQLSLLRSAGACHLVTVPESPLVGFLLGKQSEGAEGLEVCQVESEASPFQPVQVMTFSDDYFQSERHKSQLECKRRDLKVKTNEEDIAAPLYVLFTSGTTSTPRGVMGAREGAWARLNWMWTTYPFTKPKTGEKGTERVLRATKLSFVDSVWEIIGAFLRCVPLVHIQRPRQYNFLDVNRHWFSNSVVLDDSARFLEVVRDEKVTRFTAVPSVLEVLLLQASNIQRLTALAGLRYILSSGESLALHVLQELTTSLPEVTILNLYGEKIKDSALYSSFFQLTCVILVIGSTEVSGDVTCMELKAPLASAQISKWRHLGVPITNLQCSGVVGNDTSLILASETCRRANNELTLIWPKMKTSAASSVNADEPTKRGILFVSGLLVTPGYIHHGRDDAFMTSEELLGSNHSENLESARKWFCTGDICTVAEGHLYFCGRKDNAVKINGQRVYLEAVERAVATALVKADAQIEITHPLSGQSKQQVLAFATSKEVSKYALRQHCIVACIVRDDACDSTSVARYPQKKTLNAWIAEHYGPSHIPSDIIKVPIKAIQRLGHGKINRRALKDFIQQTTFVEGDALGATLSAVNESKCTAEKLVARLLNDILGISLRDSNRARTFSEVGGDSLLATLFVHELRQTMGTLSLTGKELLEMRIADVILTLNSLPHKRSREMPKIDKSSELNCCTTQELKRQKHTQNARLNFVADSDAIDRLVCFSRYNQSSSGTFLPRCYYTSLSSSVKQESSLPSGLPWKLRRLWQVDLRKCIDASPLVVQRRNQDGVVSLTWAIVGSHSAQLACVDIEDSGRKIWQVTLDDRIEACAALSAKLEIVYVGTYAGTLFALDLMSGDTLWTFHAKATIKATAVVIDQYKLVVCGAYDNNLYGLDAENGQLRWFIDLQGSIFSTPIYCAWAKQLFAASTSGKIVALSSTSFSIDNFADIEKKWTSRLPAPVFAGLNVDYASNKLIVGCADSHLYGMSMNSGEIQWRFATDKPIFSSPCIYCPGSAVFGSHDGMLRKINCHSGELSWSTQLQGAVFASPTVFTFCANDVNQNQETKPTGPLLCCVTTTTGHLYFCDESTGAIIYHTCDSSGTMASCDDTDENNDDFGPLFASPVLIDKWCLLGTRTNHFYSFELVASTLPGSLIRT</sequence>
<accession>A0A9W6TWF9</accession>
<dbReference type="PROSITE" id="PS00455">
    <property type="entry name" value="AMP_BINDING"/>
    <property type="match status" value="1"/>
</dbReference>
<reference evidence="4" key="1">
    <citation type="submission" date="2023-04" db="EMBL/GenBank/DDBJ databases">
        <title>Phytophthora lilii NBRC 32176.</title>
        <authorList>
            <person name="Ichikawa N."/>
            <person name="Sato H."/>
            <person name="Tonouchi N."/>
        </authorList>
    </citation>
    <scope>NUCLEOTIDE SEQUENCE</scope>
    <source>
        <strain evidence="4">NBRC 32176</strain>
    </source>
</reference>
<dbReference type="SUPFAM" id="SSF47336">
    <property type="entry name" value="ACP-like"/>
    <property type="match status" value="1"/>
</dbReference>
<keyword evidence="5" id="KW-1185">Reference proteome</keyword>
<dbReference type="InterPro" id="IPR002372">
    <property type="entry name" value="PQQ_rpt_dom"/>
</dbReference>
<dbReference type="Pfam" id="PF13570">
    <property type="entry name" value="Beta-prop_ACSF4"/>
    <property type="match status" value="1"/>
</dbReference>
<evidence type="ECO:0000259" key="2">
    <source>
        <dbReference type="Pfam" id="PF00550"/>
    </source>
</evidence>
<evidence type="ECO:0000313" key="4">
    <source>
        <dbReference type="EMBL" id="GMF21831.1"/>
    </source>
</evidence>
<dbReference type="EMBL" id="BSXW01000419">
    <property type="protein sequence ID" value="GMF21831.1"/>
    <property type="molecule type" value="Genomic_DNA"/>
</dbReference>
<dbReference type="Gene3D" id="1.10.1200.10">
    <property type="entry name" value="ACP-like"/>
    <property type="match status" value="1"/>
</dbReference>
<dbReference type="InterPro" id="IPR052091">
    <property type="entry name" value="Beta-ala_Activ/Resist"/>
</dbReference>
<dbReference type="GO" id="GO:0043041">
    <property type="term" value="P:amino acid activation for nonribosomal peptide biosynthetic process"/>
    <property type="evidence" value="ECO:0007669"/>
    <property type="project" value="TreeGrafter"/>
</dbReference>
<dbReference type="Gene3D" id="3.30.300.30">
    <property type="match status" value="1"/>
</dbReference>
<evidence type="ECO:0000259" key="3">
    <source>
        <dbReference type="Pfam" id="PF13570"/>
    </source>
</evidence>
<dbReference type="Gene3D" id="2.140.10.10">
    <property type="entry name" value="Quinoprotein alcohol dehydrogenase-like superfamily"/>
    <property type="match status" value="1"/>
</dbReference>
<dbReference type="InterPro" id="IPR045851">
    <property type="entry name" value="AMP-bd_C_sf"/>
</dbReference>
<protein>
    <submittedName>
        <fullName evidence="4">Unnamed protein product</fullName>
    </submittedName>
</protein>
<dbReference type="Gene3D" id="2.130.10.10">
    <property type="entry name" value="YVTN repeat-like/Quinoprotein amine dehydrogenase"/>
    <property type="match status" value="1"/>
</dbReference>